<reference evidence="7 8" key="1">
    <citation type="journal article" date="2021" name="Commun. Biol.">
        <title>The genome of Shorea leprosula (Dipterocarpaceae) highlights the ecological relevance of drought in aseasonal tropical rainforests.</title>
        <authorList>
            <person name="Ng K.K.S."/>
            <person name="Kobayashi M.J."/>
            <person name="Fawcett J.A."/>
            <person name="Hatakeyama M."/>
            <person name="Paape T."/>
            <person name="Ng C.H."/>
            <person name="Ang C.C."/>
            <person name="Tnah L.H."/>
            <person name="Lee C.T."/>
            <person name="Nishiyama T."/>
            <person name="Sese J."/>
            <person name="O'Brien M.J."/>
            <person name="Copetti D."/>
            <person name="Mohd Noor M.I."/>
            <person name="Ong R.C."/>
            <person name="Putra M."/>
            <person name="Sireger I.Z."/>
            <person name="Indrioko S."/>
            <person name="Kosugi Y."/>
            <person name="Izuno A."/>
            <person name="Isagi Y."/>
            <person name="Lee S.L."/>
            <person name="Shimizu K.K."/>
        </authorList>
    </citation>
    <scope>NUCLEOTIDE SEQUENCE [LARGE SCALE GENOMIC DNA]</scope>
    <source>
        <strain evidence="7">214</strain>
    </source>
</reference>
<evidence type="ECO:0000313" key="7">
    <source>
        <dbReference type="EMBL" id="GKU97726.1"/>
    </source>
</evidence>
<evidence type="ECO:0000259" key="6">
    <source>
        <dbReference type="PROSITE" id="PS51293"/>
    </source>
</evidence>
<keyword evidence="8" id="KW-1185">Reference proteome</keyword>
<keyword evidence="2" id="KW-0805">Transcription regulation</keyword>
<name>A0AAV5IHU6_9ROSI</name>
<dbReference type="GO" id="GO:0003714">
    <property type="term" value="F:transcription corepressor activity"/>
    <property type="evidence" value="ECO:0007669"/>
    <property type="project" value="TreeGrafter"/>
</dbReference>
<organism evidence="7 8">
    <name type="scientific">Rubroshorea leprosula</name>
    <dbReference type="NCBI Taxonomy" id="152421"/>
    <lineage>
        <taxon>Eukaryota</taxon>
        <taxon>Viridiplantae</taxon>
        <taxon>Streptophyta</taxon>
        <taxon>Embryophyta</taxon>
        <taxon>Tracheophyta</taxon>
        <taxon>Spermatophyta</taxon>
        <taxon>Magnoliopsida</taxon>
        <taxon>eudicotyledons</taxon>
        <taxon>Gunneridae</taxon>
        <taxon>Pentapetalae</taxon>
        <taxon>rosids</taxon>
        <taxon>malvids</taxon>
        <taxon>Malvales</taxon>
        <taxon>Dipterocarpaceae</taxon>
        <taxon>Rubroshorea</taxon>
    </lineage>
</organism>
<sequence>MGTVELDNDGNLIEEETSPEQLISPGSPDINNVVGNPQINPRVGEEYQVEIPDMITEAEYFRLTNSADSEGNVDVSHSFLVGLPVPITWIHEKVMDERFGCRSKLHDAATVNGFLKSRKRKKGHSPKKSKDSYLGDEQSGNGLDDEKQSNSVKLGPEIMSNAELLLSCKGKNSHPVPGSSADYWSNSWSDAEVDVLLLGLYIFGKDFDMIKRLLENKDMGEILSFYYRKFYKSDAYLSWFGRRKRKNKKFFGKKIFTGWILEELSSRLLMHIPEGLKNASQEVSKTYTEGKMSFDDYFFSLKNIFGLHALVEAVGIGKGKADLIGLAMESPKTNQAEIPSGKACSSLTSSDIIRFLTGDFRLSKARSHDIFWEAIWPRLLARGWHSEQPKYQWSVSSKHHLVFLIPGVKKFSRRKLVKGDHYFDSVTDILSKVASEPNLLELDADGVGLRSCNEEDGRVLEEPLDQDDPSHHKRHCYLKPQVSSGSLSHVKFTIVDSSLTHGGKPSKVREMTYSPIDLKISSKSIHQENEALLFEASIKANANDIPSGGEKRVSNVQQAKGIVSRFTEDNPKFTIVDTSSVHGGKSSKVSKLRYLPVGFKISPEMSGSSGLSEGNSSGDSSEEHEPSSTDRLLNGDLVADNTISKGSPGAPYQLLGAHMNPNKTRESPVCTDGSSYQKRNKSCTAENRVETDQDEKINKPDDKKSKRIIKHQFSRRAKSASSFAVAPPVKRRRLTACAKTEKRCLPENLALDQSSERAEPCCALKSPNSSSNSVVQEGYSQKVLLPGLSAESNAEDKGVPPATTEKSQFQLSIDLNLPQVPLDSGDEPLMMEGEDNQKIDSNGSYSPSSTDKIAAESVKASNDVGAGEELMMNSRRKSTRNRPLTTRVLEAFENGFLPMDRRQKSREQSRGIPFSIPSRKARSRVKATANRGGIAIGTGDVMQGGEGAFFGNKDVADKPPHAVEVTHQVQITKVAACSEVIFLEQPIL</sequence>
<dbReference type="SUPFAM" id="SSF46689">
    <property type="entry name" value="Homeodomain-like"/>
    <property type="match status" value="1"/>
</dbReference>
<feature type="region of interest" description="Disordered" evidence="5">
    <location>
        <begin position="1"/>
        <end position="27"/>
    </location>
</feature>
<feature type="compositionally biased region" description="Acidic residues" evidence="5">
    <location>
        <begin position="1"/>
        <end position="18"/>
    </location>
</feature>
<dbReference type="Pfam" id="PF24662">
    <property type="entry name" value="DUF7650"/>
    <property type="match status" value="1"/>
</dbReference>
<dbReference type="InterPro" id="IPR057712">
    <property type="entry name" value="DUF7952"/>
</dbReference>
<proteinExistence type="predicted"/>
<feature type="compositionally biased region" description="Basic residues" evidence="5">
    <location>
        <begin position="116"/>
        <end position="127"/>
    </location>
</feature>
<feature type="compositionally biased region" description="Basic and acidic residues" evidence="5">
    <location>
        <begin position="687"/>
        <end position="704"/>
    </location>
</feature>
<dbReference type="InterPro" id="IPR017884">
    <property type="entry name" value="SANT_dom"/>
</dbReference>
<feature type="compositionally biased region" description="Polar residues" evidence="5">
    <location>
        <begin position="672"/>
        <end position="685"/>
    </location>
</feature>
<evidence type="ECO:0000313" key="8">
    <source>
        <dbReference type="Proteomes" id="UP001054252"/>
    </source>
</evidence>
<dbReference type="GO" id="GO:0005634">
    <property type="term" value="C:nucleus"/>
    <property type="evidence" value="ECO:0007669"/>
    <property type="project" value="UniProtKB-SubCell"/>
</dbReference>
<evidence type="ECO:0000256" key="4">
    <source>
        <dbReference type="ARBA" id="ARBA00023242"/>
    </source>
</evidence>
<evidence type="ECO:0000256" key="1">
    <source>
        <dbReference type="ARBA" id="ARBA00004123"/>
    </source>
</evidence>
<feature type="region of interest" description="Disordered" evidence="5">
    <location>
        <begin position="116"/>
        <end position="150"/>
    </location>
</feature>
<dbReference type="EMBL" id="BPVZ01000011">
    <property type="protein sequence ID" value="GKU97726.1"/>
    <property type="molecule type" value="Genomic_DNA"/>
</dbReference>
<dbReference type="AlphaFoldDB" id="A0AAV5IHU6"/>
<comment type="caution">
    <text evidence="7">The sequence shown here is derived from an EMBL/GenBank/DDBJ whole genome shotgun (WGS) entry which is preliminary data.</text>
</comment>
<evidence type="ECO:0000256" key="2">
    <source>
        <dbReference type="ARBA" id="ARBA00023015"/>
    </source>
</evidence>
<feature type="region of interest" description="Disordered" evidence="5">
    <location>
        <begin position="816"/>
        <end position="851"/>
    </location>
</feature>
<dbReference type="InterPro" id="IPR056067">
    <property type="entry name" value="DUF7650"/>
</dbReference>
<feature type="domain" description="SANT" evidence="6">
    <location>
        <begin position="185"/>
        <end position="234"/>
    </location>
</feature>
<dbReference type="PROSITE" id="PS51293">
    <property type="entry name" value="SANT"/>
    <property type="match status" value="1"/>
</dbReference>
<dbReference type="Gene3D" id="1.10.10.60">
    <property type="entry name" value="Homeodomain-like"/>
    <property type="match status" value="1"/>
</dbReference>
<dbReference type="Pfam" id="PF25826">
    <property type="entry name" value="DUF7952"/>
    <property type="match status" value="1"/>
</dbReference>
<evidence type="ECO:0000256" key="5">
    <source>
        <dbReference type="SAM" id="MobiDB-lite"/>
    </source>
</evidence>
<accession>A0AAV5IHU6</accession>
<feature type="compositionally biased region" description="Low complexity" evidence="5">
    <location>
        <begin position="603"/>
        <end position="619"/>
    </location>
</feature>
<dbReference type="InterPro" id="IPR009057">
    <property type="entry name" value="Homeodomain-like_sf"/>
</dbReference>
<comment type="subcellular location">
    <subcellularLocation>
        <location evidence="1">Nucleus</location>
    </subcellularLocation>
</comment>
<gene>
    <name evidence="7" type="ORF">SLEP1_g10831</name>
</gene>
<dbReference type="PANTHER" id="PTHR13859:SF31">
    <property type="entry name" value="ELM2 DOMAIN-CONTAINING PROTEIN"/>
    <property type="match status" value="1"/>
</dbReference>
<keyword evidence="4" id="KW-0539">Nucleus</keyword>
<dbReference type="Proteomes" id="UP001054252">
    <property type="component" value="Unassembled WGS sequence"/>
</dbReference>
<evidence type="ECO:0000256" key="3">
    <source>
        <dbReference type="ARBA" id="ARBA00023163"/>
    </source>
</evidence>
<keyword evidence="3" id="KW-0804">Transcription</keyword>
<dbReference type="PANTHER" id="PTHR13859">
    <property type="entry name" value="ATROPHIN-RELATED"/>
    <property type="match status" value="1"/>
</dbReference>
<feature type="compositionally biased region" description="Polar residues" evidence="5">
    <location>
        <begin position="839"/>
        <end position="851"/>
    </location>
</feature>
<protein>
    <recommendedName>
        <fullName evidence="6">SANT domain-containing protein</fullName>
    </recommendedName>
</protein>
<feature type="region of interest" description="Disordered" evidence="5">
    <location>
        <begin position="603"/>
        <end position="704"/>
    </location>
</feature>